<keyword evidence="3" id="KW-0963">Cytoplasm</keyword>
<dbReference type="Proteomes" id="UP001320119">
    <property type="component" value="Chromosome"/>
</dbReference>
<evidence type="ECO:0000256" key="2">
    <source>
        <dbReference type="ARBA" id="ARBA00009035"/>
    </source>
</evidence>
<dbReference type="PANTHER" id="PTHR38772:SF1">
    <property type="entry name" value="NUCLEOID-ASSOCIATED PROTEIN YEJK"/>
    <property type="match status" value="1"/>
</dbReference>
<comment type="subcellular location">
    <subcellularLocation>
        <location evidence="1">Cytoplasm</location>
        <location evidence="1">Nucleoid</location>
    </subcellularLocation>
</comment>
<dbReference type="PANTHER" id="PTHR38772">
    <property type="match status" value="1"/>
</dbReference>
<name>A0AAN1WIW7_9GAMM</name>
<dbReference type="Pfam" id="PF04245">
    <property type="entry name" value="NA37"/>
    <property type="match status" value="1"/>
</dbReference>
<dbReference type="GO" id="GO:0043590">
    <property type="term" value="C:bacterial nucleoid"/>
    <property type="evidence" value="ECO:0007669"/>
    <property type="project" value="TreeGrafter"/>
</dbReference>
<dbReference type="RefSeq" id="WP_236982703.1">
    <property type="nucleotide sequence ID" value="NZ_AP023086.1"/>
</dbReference>
<gene>
    <name evidence="4" type="ORF">MARGE09_P2600</name>
</gene>
<organism evidence="4 5">
    <name type="scientific">Marinagarivorans cellulosilyticus</name>
    <dbReference type="NCBI Taxonomy" id="2721545"/>
    <lineage>
        <taxon>Bacteria</taxon>
        <taxon>Pseudomonadati</taxon>
        <taxon>Pseudomonadota</taxon>
        <taxon>Gammaproteobacteria</taxon>
        <taxon>Cellvibrionales</taxon>
        <taxon>Cellvibrionaceae</taxon>
        <taxon>Marinagarivorans</taxon>
    </lineage>
</organism>
<reference evidence="4 5" key="1">
    <citation type="journal article" date="2022" name="IScience">
        <title>An ultrasensitive nanofiber-based assay for enzymatic hydrolysis and deep-sea microbial degradation of cellulose.</title>
        <authorList>
            <person name="Tsudome M."/>
            <person name="Tachioka M."/>
            <person name="Miyazaki M."/>
            <person name="Uchimura K."/>
            <person name="Tsuda M."/>
            <person name="Takaki Y."/>
            <person name="Deguchi S."/>
        </authorList>
    </citation>
    <scope>NUCLEOTIDE SEQUENCE [LARGE SCALE GENOMIC DNA]</scope>
    <source>
        <strain evidence="4 5">GE09</strain>
    </source>
</reference>
<dbReference type="EMBL" id="AP023086">
    <property type="protein sequence ID" value="BCD98399.1"/>
    <property type="molecule type" value="Genomic_DNA"/>
</dbReference>
<dbReference type="AlphaFoldDB" id="A0AAN1WIW7"/>
<dbReference type="GO" id="GO:0003727">
    <property type="term" value="F:single-stranded RNA binding"/>
    <property type="evidence" value="ECO:0007669"/>
    <property type="project" value="TreeGrafter"/>
</dbReference>
<sequence>MAFKSIIAHRLYRASPSAPITKTLCSEVWPLTGKTEDCARALKHAWLKRGGKVYGRFHDAAGENPLPAWLEGWQGEAFSFLKFSTQWLQHAEVLLGQTEEVLDAYCFFAHEALEAGEVCWLFLAAHEAAFAVNGDMALDDTHYLDTSHILMAAKINLSEWQSGESNKYLTFVRAPGEKELSEWFEKVVGFTDKLDTAKQTEQLLAVVEDYTRKLPDEVAEQTREKVVEYCLEQSKAGESVTIDALSQNVTPDSAEDFKAFAMTHDAKPPSDLVPHAGQLRQYVRISGRNEQMSMSFSSGCLGEAVVYDAESDSLTIKNIPAALKSRLLKHMK</sequence>
<proteinExistence type="inferred from homology"/>
<evidence type="ECO:0000313" key="4">
    <source>
        <dbReference type="EMBL" id="BCD98399.1"/>
    </source>
</evidence>
<evidence type="ECO:0000256" key="1">
    <source>
        <dbReference type="ARBA" id="ARBA00004453"/>
    </source>
</evidence>
<dbReference type="InterPro" id="IPR007358">
    <property type="entry name" value="Nucleoid_associated_NdpA"/>
</dbReference>
<evidence type="ECO:0000256" key="3">
    <source>
        <dbReference type="ARBA" id="ARBA00022490"/>
    </source>
</evidence>
<dbReference type="GO" id="GO:0003690">
    <property type="term" value="F:double-stranded DNA binding"/>
    <property type="evidence" value="ECO:0007669"/>
    <property type="project" value="TreeGrafter"/>
</dbReference>
<evidence type="ECO:0000313" key="5">
    <source>
        <dbReference type="Proteomes" id="UP001320119"/>
    </source>
</evidence>
<keyword evidence="5" id="KW-1185">Reference proteome</keyword>
<dbReference type="KEGG" id="marq:MARGE09_P2600"/>
<accession>A0AAN1WIW7</accession>
<protein>
    <submittedName>
        <fullName evidence="4">Nucleoid-associated protein</fullName>
    </submittedName>
</protein>
<comment type="similarity">
    <text evidence="2">Belongs to the YejK family.</text>
</comment>